<dbReference type="InterPro" id="IPR004838">
    <property type="entry name" value="NHTrfase_class1_PyrdxlP-BS"/>
</dbReference>
<keyword evidence="1" id="KW-0808">Transferase</keyword>
<dbReference type="GO" id="GO:0030170">
    <property type="term" value="F:pyridoxal phosphate binding"/>
    <property type="evidence" value="ECO:0007669"/>
    <property type="project" value="InterPro"/>
</dbReference>
<keyword evidence="1 3" id="KW-0032">Aminotransferase</keyword>
<comment type="similarity">
    <text evidence="1">Belongs to the class-I pyridoxal-phosphate-dependent aminotransferase family.</text>
</comment>
<dbReference type="SUPFAM" id="SSF53383">
    <property type="entry name" value="PLP-dependent transferases"/>
    <property type="match status" value="1"/>
</dbReference>
<dbReference type="InterPro" id="IPR015424">
    <property type="entry name" value="PyrdxlP-dep_Trfase"/>
</dbReference>
<feature type="domain" description="Aminotransferase class I/classII large" evidence="2">
    <location>
        <begin position="35"/>
        <end position="381"/>
    </location>
</feature>
<dbReference type="PANTHER" id="PTHR42691">
    <property type="entry name" value="ASPARTATE AMINOTRANSFERASE YHDR-RELATED"/>
    <property type="match status" value="1"/>
</dbReference>
<accession>A0AB36TGJ7</accession>
<dbReference type="PROSITE" id="PS00105">
    <property type="entry name" value="AA_TRANSFER_CLASS_1"/>
    <property type="match status" value="1"/>
</dbReference>
<dbReference type="NCBIfam" id="NF005305">
    <property type="entry name" value="PRK06836.1"/>
    <property type="match status" value="1"/>
</dbReference>
<dbReference type="AlphaFoldDB" id="A0AB36TGJ7"/>
<organism evidence="3 4">
    <name type="scientific">Acetivibrio thermocellus AD2</name>
    <dbReference type="NCBI Taxonomy" id="1138384"/>
    <lineage>
        <taxon>Bacteria</taxon>
        <taxon>Bacillati</taxon>
        <taxon>Bacillota</taxon>
        <taxon>Clostridia</taxon>
        <taxon>Eubacteriales</taxon>
        <taxon>Oscillospiraceae</taxon>
        <taxon>Acetivibrio</taxon>
    </lineage>
</organism>
<dbReference type="PANTHER" id="PTHR42691:SF1">
    <property type="entry name" value="ASPARTATE AMINOTRANSFERASE YHDR-RELATED"/>
    <property type="match status" value="1"/>
</dbReference>
<dbReference type="RefSeq" id="WP_003517667.1">
    <property type="nucleotide sequence ID" value="NZ_CP013828.1"/>
</dbReference>
<dbReference type="Proteomes" id="UP000223596">
    <property type="component" value="Unassembled WGS sequence"/>
</dbReference>
<dbReference type="InterPro" id="IPR004839">
    <property type="entry name" value="Aminotransferase_I/II_large"/>
</dbReference>
<reference evidence="3 4" key="1">
    <citation type="submission" date="2017-09" db="EMBL/GenBank/DDBJ databases">
        <title>Evaluation of Pacific Biosciences Sequencing Technology to Finishing C. thermocellum Genome Sequences.</title>
        <authorList>
            <person name="Brown S."/>
        </authorList>
    </citation>
    <scope>NUCLEOTIDE SEQUENCE [LARGE SCALE GENOMIC DNA]</scope>
    <source>
        <strain evidence="3 4">AD2</strain>
    </source>
</reference>
<comment type="caution">
    <text evidence="3">The sequence shown here is derived from an EMBL/GenBank/DDBJ whole genome shotgun (WGS) entry which is preliminary data.</text>
</comment>
<dbReference type="EMBL" id="PDBW01000001">
    <property type="protein sequence ID" value="PFH02938.1"/>
    <property type="molecule type" value="Genomic_DNA"/>
</dbReference>
<dbReference type="CDD" id="cd00609">
    <property type="entry name" value="AAT_like"/>
    <property type="match status" value="1"/>
</dbReference>
<proteinExistence type="inferred from homology"/>
<evidence type="ECO:0000256" key="1">
    <source>
        <dbReference type="RuleBase" id="RU000481"/>
    </source>
</evidence>
<name>A0AB36TGJ7_ACETH</name>
<comment type="cofactor">
    <cofactor evidence="1">
        <name>pyridoxal 5'-phosphate</name>
        <dbReference type="ChEBI" id="CHEBI:597326"/>
    </cofactor>
</comment>
<evidence type="ECO:0000313" key="4">
    <source>
        <dbReference type="Proteomes" id="UP000223596"/>
    </source>
</evidence>
<evidence type="ECO:0000313" key="3">
    <source>
        <dbReference type="EMBL" id="PFH02938.1"/>
    </source>
</evidence>
<protein>
    <recommendedName>
        <fullName evidence="1">Aminotransferase</fullName>
        <ecNumber evidence="1">2.6.1.-</ecNumber>
    </recommendedName>
</protein>
<evidence type="ECO:0000259" key="2">
    <source>
        <dbReference type="Pfam" id="PF00155"/>
    </source>
</evidence>
<dbReference type="Gene3D" id="3.90.1150.10">
    <property type="entry name" value="Aspartate Aminotransferase, domain 1"/>
    <property type="match status" value="2"/>
</dbReference>
<sequence>MISESVVNSLKKASWIRAMFEEGEKLRKIHGADNVYDFTLGNPDHEPPSSVKETLKKIVTEDKPGIHRYMNNAGYEDVRQKVADYLNRTSGLSSISSQHIIMTCGAAGALNVVLKTLLNPGEEVIILAPYFAEYIFYVGNHGGKVVIVPPEKDSFKPDLKILENSITEKTKAIIINSPNNPSGYIYSEETLKEIFEVLEKKEKEYNSSIYAISDEPYYKLVYDNVKLPFLFRLYKKSFIVNSFSKSLALAGERIGYIAVNPEIPELELILESLIFCNRTLGYVNAPALFQKAIADSLDADIDVESYKQRRDLIYDTLTRLGFSCIKPQGTFYIFPKSPIEDDIQFIKHAVKYNILLVPGTGFGLPGHFRLSYCVSMDTIKKSLPAFEALAKDFNLIK</sequence>
<dbReference type="GO" id="GO:0008483">
    <property type="term" value="F:transaminase activity"/>
    <property type="evidence" value="ECO:0007669"/>
    <property type="project" value="UniProtKB-KW"/>
</dbReference>
<dbReference type="Pfam" id="PF00155">
    <property type="entry name" value="Aminotran_1_2"/>
    <property type="match status" value="1"/>
</dbReference>
<dbReference type="InterPro" id="IPR015422">
    <property type="entry name" value="PyrdxlP-dep_Trfase_small"/>
</dbReference>
<dbReference type="Gene3D" id="3.40.640.10">
    <property type="entry name" value="Type I PLP-dependent aspartate aminotransferase-like (Major domain)"/>
    <property type="match status" value="1"/>
</dbReference>
<dbReference type="InterPro" id="IPR015421">
    <property type="entry name" value="PyrdxlP-dep_Trfase_major"/>
</dbReference>
<dbReference type="EC" id="2.6.1.-" evidence="1"/>
<gene>
    <name evidence="3" type="ORF">M972_111732</name>
</gene>